<dbReference type="EMBL" id="UINC01161581">
    <property type="protein sequence ID" value="SVD60862.1"/>
    <property type="molecule type" value="Genomic_DNA"/>
</dbReference>
<accession>A0A382WPU7</accession>
<protein>
    <recommendedName>
        <fullName evidence="2">Methyltransferase putative zinc binding domain-containing protein</fullName>
    </recommendedName>
</protein>
<reference evidence="1" key="1">
    <citation type="submission" date="2018-05" db="EMBL/GenBank/DDBJ databases">
        <authorList>
            <person name="Lanie J.A."/>
            <person name="Ng W.-L."/>
            <person name="Kazmierczak K.M."/>
            <person name="Andrzejewski T.M."/>
            <person name="Davidsen T.M."/>
            <person name="Wayne K.J."/>
            <person name="Tettelin H."/>
            <person name="Glass J.I."/>
            <person name="Rusch D."/>
            <person name="Podicherti R."/>
            <person name="Tsui H.-C.T."/>
            <person name="Winkler M.E."/>
        </authorList>
    </citation>
    <scope>NUCLEOTIDE SEQUENCE</scope>
</reference>
<evidence type="ECO:0000313" key="1">
    <source>
        <dbReference type="EMBL" id="SVD60862.1"/>
    </source>
</evidence>
<sequence length="105" mass="12226">MISTTCRVCKMTVEAIFSTVLLQKHPTQYFQCLDCGYVQTEEPYWLEEAYKTSINDSDTGMMMRNLWLRNIATTLIYFLFNQKGQFLDYGGGYGVFVRLMRDAGF</sequence>
<dbReference type="AlphaFoldDB" id="A0A382WPU7"/>
<organism evidence="1">
    <name type="scientific">marine metagenome</name>
    <dbReference type="NCBI Taxonomy" id="408172"/>
    <lineage>
        <taxon>unclassified sequences</taxon>
        <taxon>metagenomes</taxon>
        <taxon>ecological metagenomes</taxon>
    </lineage>
</organism>
<name>A0A382WPU7_9ZZZZ</name>
<evidence type="ECO:0008006" key="2">
    <source>
        <dbReference type="Google" id="ProtNLM"/>
    </source>
</evidence>
<feature type="non-terminal residue" evidence="1">
    <location>
        <position position="105"/>
    </location>
</feature>
<proteinExistence type="predicted"/>
<gene>
    <name evidence="1" type="ORF">METZ01_LOCUS413716</name>
</gene>